<evidence type="ECO:0000256" key="1">
    <source>
        <dbReference type="SAM" id="Phobius"/>
    </source>
</evidence>
<reference evidence="3 4" key="1">
    <citation type="submission" date="2022-07" db="EMBL/GenBank/DDBJ databases">
        <title>Degradation activity of malathion, p-nitrophenol and potential low-temperature adaptation strategy of Rhodococcus sp. FXJ9.536.</title>
        <authorList>
            <person name="Huang J."/>
            <person name="Huang Y."/>
        </authorList>
    </citation>
    <scope>NUCLEOTIDE SEQUENCE [LARGE SCALE GENOMIC DNA]</scope>
    <source>
        <strain evidence="3 4">FXJ9.536</strain>
    </source>
</reference>
<feature type="transmembrane region" description="Helical" evidence="1">
    <location>
        <begin position="153"/>
        <end position="172"/>
    </location>
</feature>
<sequence>MSVDHSVLDGAVVERPPWLIDLVTVITNSGGTVAAWIISLVLTATLLLQDRRRDALLVGGAMLSGWAVMSGLKLLFRRERPPLSERLVDISTYSFPSGHAMMTAILAGVVGTVVVRLVALPHVRAAALTVLAFYTLMVGLSRVYLAAHWITDVLAGWAFGGVWAAFWILLTGTRSRTRTRTRTRT</sequence>
<dbReference type="Proteomes" id="UP001524501">
    <property type="component" value="Unassembled WGS sequence"/>
</dbReference>
<dbReference type="CDD" id="cd03392">
    <property type="entry name" value="PAP2_like_2"/>
    <property type="match status" value="1"/>
</dbReference>
<dbReference type="PANTHER" id="PTHR14969">
    <property type="entry name" value="SPHINGOSINE-1-PHOSPHATE PHOSPHOHYDROLASE"/>
    <property type="match status" value="1"/>
</dbReference>
<evidence type="ECO:0000259" key="2">
    <source>
        <dbReference type="SMART" id="SM00014"/>
    </source>
</evidence>
<dbReference type="SMART" id="SM00014">
    <property type="entry name" value="acidPPc"/>
    <property type="match status" value="1"/>
</dbReference>
<dbReference type="RefSeq" id="WP_255965302.1">
    <property type="nucleotide sequence ID" value="NZ_JANFQF010000001.1"/>
</dbReference>
<evidence type="ECO:0000313" key="4">
    <source>
        <dbReference type="Proteomes" id="UP001524501"/>
    </source>
</evidence>
<keyword evidence="4" id="KW-1185">Reference proteome</keyword>
<feature type="transmembrane region" description="Helical" evidence="1">
    <location>
        <begin position="96"/>
        <end position="118"/>
    </location>
</feature>
<feature type="transmembrane region" description="Helical" evidence="1">
    <location>
        <begin position="25"/>
        <end position="48"/>
    </location>
</feature>
<keyword evidence="1" id="KW-0472">Membrane</keyword>
<protein>
    <submittedName>
        <fullName evidence="3">Phosphatase PAP2 family protein</fullName>
    </submittedName>
</protein>
<feature type="domain" description="Phosphatidic acid phosphatase type 2/haloperoxidase" evidence="2">
    <location>
        <begin position="55"/>
        <end position="168"/>
    </location>
</feature>
<dbReference type="InterPro" id="IPR036938">
    <property type="entry name" value="PAP2/HPO_sf"/>
</dbReference>
<proteinExistence type="predicted"/>
<dbReference type="PANTHER" id="PTHR14969:SF13">
    <property type="entry name" value="AT30094P"/>
    <property type="match status" value="1"/>
</dbReference>
<gene>
    <name evidence="3" type="ORF">NOF53_02095</name>
</gene>
<dbReference type="Gene3D" id="1.20.144.10">
    <property type="entry name" value="Phosphatidic acid phosphatase type 2/haloperoxidase"/>
    <property type="match status" value="2"/>
</dbReference>
<keyword evidence="1" id="KW-0812">Transmembrane</keyword>
<accession>A0ABT1Q6U0</accession>
<keyword evidence="1" id="KW-1133">Transmembrane helix</keyword>
<evidence type="ECO:0000313" key="3">
    <source>
        <dbReference type="EMBL" id="MCQ4117977.1"/>
    </source>
</evidence>
<dbReference type="InterPro" id="IPR000326">
    <property type="entry name" value="PAP2/HPO"/>
</dbReference>
<feature type="transmembrane region" description="Helical" evidence="1">
    <location>
        <begin position="55"/>
        <end position="76"/>
    </location>
</feature>
<feature type="transmembrane region" description="Helical" evidence="1">
    <location>
        <begin position="125"/>
        <end position="147"/>
    </location>
</feature>
<dbReference type="Pfam" id="PF01569">
    <property type="entry name" value="PAP2"/>
    <property type="match status" value="1"/>
</dbReference>
<organism evidence="3 4">
    <name type="scientific">Rhodococcus tibetensis</name>
    <dbReference type="NCBI Taxonomy" id="2965064"/>
    <lineage>
        <taxon>Bacteria</taxon>
        <taxon>Bacillati</taxon>
        <taxon>Actinomycetota</taxon>
        <taxon>Actinomycetes</taxon>
        <taxon>Mycobacteriales</taxon>
        <taxon>Nocardiaceae</taxon>
        <taxon>Rhodococcus</taxon>
    </lineage>
</organism>
<name>A0ABT1Q6U0_9NOCA</name>
<dbReference type="EMBL" id="JANFQF010000001">
    <property type="protein sequence ID" value="MCQ4117977.1"/>
    <property type="molecule type" value="Genomic_DNA"/>
</dbReference>
<comment type="caution">
    <text evidence="3">The sequence shown here is derived from an EMBL/GenBank/DDBJ whole genome shotgun (WGS) entry which is preliminary data.</text>
</comment>
<dbReference type="SUPFAM" id="SSF48317">
    <property type="entry name" value="Acid phosphatase/Vanadium-dependent haloperoxidase"/>
    <property type="match status" value="1"/>
</dbReference>